<name>A0A553PJ46_9TELE</name>
<reference evidence="2 3" key="1">
    <citation type="journal article" date="2019" name="Sci. Data">
        <title>Hybrid genome assembly and annotation of Danionella translucida.</title>
        <authorList>
            <person name="Kadobianskyi M."/>
            <person name="Schulze L."/>
            <person name="Schuelke M."/>
            <person name="Judkewitz B."/>
        </authorList>
    </citation>
    <scope>NUCLEOTIDE SEQUENCE [LARGE SCALE GENOMIC DNA]</scope>
    <source>
        <strain evidence="2 3">Bolton</strain>
    </source>
</reference>
<evidence type="ECO:0000313" key="2">
    <source>
        <dbReference type="EMBL" id="TRY77688.1"/>
    </source>
</evidence>
<feature type="compositionally biased region" description="Acidic residues" evidence="1">
    <location>
        <begin position="172"/>
        <end position="181"/>
    </location>
</feature>
<organism evidence="2 3">
    <name type="scientific">Danionella cerebrum</name>
    <dbReference type="NCBI Taxonomy" id="2873325"/>
    <lineage>
        <taxon>Eukaryota</taxon>
        <taxon>Metazoa</taxon>
        <taxon>Chordata</taxon>
        <taxon>Craniata</taxon>
        <taxon>Vertebrata</taxon>
        <taxon>Euteleostomi</taxon>
        <taxon>Actinopterygii</taxon>
        <taxon>Neopterygii</taxon>
        <taxon>Teleostei</taxon>
        <taxon>Ostariophysi</taxon>
        <taxon>Cypriniformes</taxon>
        <taxon>Danionidae</taxon>
        <taxon>Danioninae</taxon>
        <taxon>Danionella</taxon>
    </lineage>
</organism>
<dbReference type="EMBL" id="SRMA01026677">
    <property type="protein sequence ID" value="TRY77688.1"/>
    <property type="molecule type" value="Genomic_DNA"/>
</dbReference>
<evidence type="ECO:0000256" key="1">
    <source>
        <dbReference type="SAM" id="MobiDB-lite"/>
    </source>
</evidence>
<gene>
    <name evidence="2" type="ORF">DNTS_004559</name>
</gene>
<dbReference type="OrthoDB" id="8443315at2759"/>
<evidence type="ECO:0000313" key="3">
    <source>
        <dbReference type="Proteomes" id="UP000316079"/>
    </source>
</evidence>
<dbReference type="AlphaFoldDB" id="A0A553PJ46"/>
<proteinExistence type="predicted"/>
<feature type="region of interest" description="Disordered" evidence="1">
    <location>
        <begin position="154"/>
        <end position="181"/>
    </location>
</feature>
<dbReference type="Proteomes" id="UP000316079">
    <property type="component" value="Unassembled WGS sequence"/>
</dbReference>
<protein>
    <submittedName>
        <fullName evidence="2">Uncharacterized protein</fullName>
    </submittedName>
</protein>
<sequence length="181" mass="20231">MCYLRRFFSNMLVKKSSRIKHTVRNVTPMRAAQSSLNVFRGSRCGGKSRRIRGSRVSNFQGFGSVKYRAHRQLATPKNTDRIPPVSLTMPSGVSSFLIDCLDGDSRSSIDDSTLSSIEELRRADTQGVDVPVLAEERRGMGVKNSTLLDFSHAQNLEQQPQPNLSSILELSLDPEEQEEES</sequence>
<accession>A0A553PJ46</accession>
<keyword evidence="3" id="KW-1185">Reference proteome</keyword>
<feature type="compositionally biased region" description="Polar residues" evidence="1">
    <location>
        <begin position="154"/>
        <end position="166"/>
    </location>
</feature>
<feature type="non-terminal residue" evidence="2">
    <location>
        <position position="181"/>
    </location>
</feature>
<comment type="caution">
    <text evidence="2">The sequence shown here is derived from an EMBL/GenBank/DDBJ whole genome shotgun (WGS) entry which is preliminary data.</text>
</comment>